<organism evidence="2">
    <name type="scientific">Arion vulgaris</name>
    <dbReference type="NCBI Taxonomy" id="1028688"/>
    <lineage>
        <taxon>Eukaryota</taxon>
        <taxon>Metazoa</taxon>
        <taxon>Spiralia</taxon>
        <taxon>Lophotrochozoa</taxon>
        <taxon>Mollusca</taxon>
        <taxon>Gastropoda</taxon>
        <taxon>Heterobranchia</taxon>
        <taxon>Euthyneura</taxon>
        <taxon>Panpulmonata</taxon>
        <taxon>Eupulmonata</taxon>
        <taxon>Stylommatophora</taxon>
        <taxon>Helicina</taxon>
        <taxon>Arionoidea</taxon>
        <taxon>Arionidae</taxon>
        <taxon>Arion</taxon>
    </lineage>
</organism>
<evidence type="ECO:0000256" key="1">
    <source>
        <dbReference type="SAM" id="MobiDB-lite"/>
    </source>
</evidence>
<gene>
    <name evidence="2" type="primary">ORF6929</name>
</gene>
<proteinExistence type="predicted"/>
<feature type="region of interest" description="Disordered" evidence="1">
    <location>
        <begin position="1"/>
        <end position="30"/>
    </location>
</feature>
<name>A0A0B6Y099_9EUPU</name>
<dbReference type="EMBL" id="HACG01002361">
    <property type="protein sequence ID" value="CEK49226.1"/>
    <property type="molecule type" value="Transcribed_RNA"/>
</dbReference>
<protein>
    <submittedName>
        <fullName evidence="2">Uncharacterized protein</fullName>
    </submittedName>
</protein>
<dbReference type="AlphaFoldDB" id="A0A0B6Y099"/>
<accession>A0A0B6Y099</accession>
<reference evidence="2" key="1">
    <citation type="submission" date="2014-12" db="EMBL/GenBank/DDBJ databases">
        <title>Insight into the proteome of Arion vulgaris.</title>
        <authorList>
            <person name="Aradska J."/>
            <person name="Bulat T."/>
            <person name="Smidak R."/>
            <person name="Sarate P."/>
            <person name="Gangsoo J."/>
            <person name="Sialana F."/>
            <person name="Bilban M."/>
            <person name="Lubec G."/>
        </authorList>
    </citation>
    <scope>NUCLEOTIDE SEQUENCE</scope>
    <source>
        <tissue evidence="2">Skin</tissue>
    </source>
</reference>
<evidence type="ECO:0000313" key="2">
    <source>
        <dbReference type="EMBL" id="CEK49226.1"/>
    </source>
</evidence>
<sequence>MEIQSYLSCDSLKQEPDCELPSNNDNEIQDRTVRIKQEQDFEVSESDDTFHCENIKVEPDNDSLTVKKETTDEEENDM</sequence>
<feature type="non-terminal residue" evidence="2">
    <location>
        <position position="78"/>
    </location>
</feature>